<dbReference type="RefSeq" id="YP_008080586.1">
    <property type="nucleotide sequence ID" value="NC_021373.1"/>
</dbReference>
<dbReference type="GO" id="GO:0042773">
    <property type="term" value="P:ATP synthesis coupled electron transport"/>
    <property type="evidence" value="ECO:0007669"/>
    <property type="project" value="InterPro"/>
</dbReference>
<evidence type="ECO:0000256" key="2">
    <source>
        <dbReference type="ARBA" id="ARBA00004141"/>
    </source>
</evidence>
<dbReference type="EMBL" id="JN190939">
    <property type="protein sequence ID" value="AEO19639.1"/>
    <property type="molecule type" value="Genomic_DNA"/>
</dbReference>
<dbReference type="GO" id="GO:0008137">
    <property type="term" value="F:NADH dehydrogenase (ubiquinone) activity"/>
    <property type="evidence" value="ECO:0007669"/>
    <property type="project" value="UniProtKB-UniRule"/>
</dbReference>
<dbReference type="InterPro" id="IPR010227">
    <property type="entry name" value="NADH_Q_OxRdtase_chainM/4"/>
</dbReference>
<feature type="transmembrane region" description="Helical" evidence="7">
    <location>
        <begin position="199"/>
        <end position="221"/>
    </location>
</feature>
<keyword evidence="4 7" id="KW-0812">Transmembrane</keyword>
<comment type="similarity">
    <text evidence="3 7">Belongs to the complex I subunit 4 family.</text>
</comment>
<feature type="transmembrane region" description="Helical" evidence="7">
    <location>
        <begin position="440"/>
        <end position="463"/>
    </location>
</feature>
<dbReference type="PRINTS" id="PR01437">
    <property type="entry name" value="NUOXDRDTASE4"/>
</dbReference>
<feature type="transmembrane region" description="Helical" evidence="7">
    <location>
        <begin position="483"/>
        <end position="504"/>
    </location>
</feature>
<sequence>MLTLLILIPVIGAILILPINTNISKYFSNNSVTNLQTLAQLETKETDENLNNFLKLKKEKNELLMRQIALTTSLINFFISLFLLYLFDSNNSHYQFISEFNQLNFCHFNFGIDGISIFFVLLTTFVTPIAILSNYYNITNNFKVILISLLILESLQICAFVSLDLLLFYVFFESILPILFIVIVIFGHGNDRFRSAFLFFLYTLTGSLPMLLSILMINSFIGSTDFSLIALYDISFNYQIILWIGFFIALAVKTPLYPMIIWLPKAHADSALSGSIILAATVLKLATYGYLRVLINMLPDATNFFNPFVLTIAVISIVYASFSTIVQQDTKRLIAYSSIAHMGVVVLGLFSNTIQGIQGGILMGIAHGFVSPALFICVGGVIFDRLHTRTILNIRGLVTYMPVFTILFFLFTLANTGIPLTLNFLGEQLSLIGIFERNPIIAVIGASGIVLSAIYSMFLYNRISYGSYSPLLNPLKDISRREFMLLFSLLIPTILLGLFPNILLECLNLSVSKLLYV</sequence>
<proteinExistence type="inferred from homology"/>
<keyword evidence="5 7" id="KW-1133">Transmembrane helix</keyword>
<dbReference type="EC" id="7.1.1.2" evidence="7"/>
<dbReference type="GO" id="GO:0048039">
    <property type="term" value="F:ubiquinone binding"/>
    <property type="evidence" value="ECO:0007669"/>
    <property type="project" value="TreeGrafter"/>
</dbReference>
<evidence type="ECO:0000313" key="11">
    <source>
        <dbReference type="EMBL" id="AEO19702.1"/>
    </source>
</evidence>
<dbReference type="InterPro" id="IPR003918">
    <property type="entry name" value="NADH_UbQ_OxRdtase"/>
</dbReference>
<gene>
    <name evidence="10" type="primary">nad4</name>
</gene>
<dbReference type="AlphaFoldDB" id="M9MU52"/>
<comment type="subcellular location">
    <subcellularLocation>
        <location evidence="2">Membrane</location>
        <topology evidence="2">Multi-pass membrane protein</topology>
    </subcellularLocation>
    <subcellularLocation>
        <location evidence="7">Mitochondrion membrane</location>
        <topology evidence="7">Multi-pass membrane protein</topology>
    </subcellularLocation>
</comment>
<reference evidence="9" key="1">
    <citation type="submission" date="2011-06" db="EMBL/GenBank/DDBJ databases">
        <title>Mitochondrial DNA sequences extracted from three strains of Flammulina velutipes.</title>
        <authorList>
            <person name="Yoon H."/>
            <person name="Kong W.-S."/>
            <person name="Kim J.-G."/>
        </authorList>
    </citation>
    <scope>NUCLEOTIDE SEQUENCE</scope>
    <source>
        <strain evidence="9">4019-18</strain>
        <strain evidence="11">4019-18x20</strain>
    </source>
</reference>
<dbReference type="PANTHER" id="PTHR43507:SF1">
    <property type="entry name" value="NADH-UBIQUINONE OXIDOREDUCTASE CHAIN 4"/>
    <property type="match status" value="1"/>
</dbReference>
<dbReference type="GO" id="GO:0015990">
    <property type="term" value="P:electron transport coupled proton transport"/>
    <property type="evidence" value="ECO:0007669"/>
    <property type="project" value="TreeGrafter"/>
</dbReference>
<feature type="transmembrane region" description="Helical" evidence="7">
    <location>
        <begin position="144"/>
        <end position="162"/>
    </location>
</feature>
<feature type="transmembrane region" description="Helical" evidence="7">
    <location>
        <begin position="168"/>
        <end position="187"/>
    </location>
</feature>
<geneLocation type="mitochondrion" evidence="10"/>
<dbReference type="Pfam" id="PF00361">
    <property type="entry name" value="Proton_antipo_M"/>
    <property type="match status" value="1"/>
</dbReference>
<protein>
    <recommendedName>
        <fullName evidence="7">NADH-ubiquinone oxidoreductase chain 4</fullName>
        <ecNumber evidence="7">7.1.1.2</ecNumber>
    </recommendedName>
</protein>
<evidence type="ECO:0000313" key="9">
    <source>
        <dbReference type="EMBL" id="AEO19639.1"/>
    </source>
</evidence>
<comment type="function">
    <text evidence="1">Core subunit of the mitochondrial membrane respiratory chain NADH dehydrogenase (Complex I) that is believed to belong to the minimal assembly required for catalysis. Complex I functions in the transfer of electrons from NADH to the respiratory chain. The immediate electron acceptor for the enzyme is believed to be ubiquinone.</text>
</comment>
<feature type="transmembrane region" description="Helical" evidence="7">
    <location>
        <begin position="241"/>
        <end position="263"/>
    </location>
</feature>
<feature type="transmembrane region" description="Helical" evidence="7">
    <location>
        <begin position="360"/>
        <end position="386"/>
    </location>
</feature>
<keyword evidence="6 7" id="KW-0472">Membrane</keyword>
<feature type="transmembrane region" description="Helical" evidence="7">
    <location>
        <begin position="6"/>
        <end position="23"/>
    </location>
</feature>
<feature type="transmembrane region" description="Helical" evidence="7">
    <location>
        <begin position="63"/>
        <end position="87"/>
    </location>
</feature>
<comment type="function">
    <text evidence="7">Core subunit of the mitochondrial membrane respiratory chain NADH dehydrogenase (Complex I) which catalyzes electron transfer from NADH through the respiratory chain, using ubiquinone as an electron acceptor. Essential for the catalytic activity and assembly of complex I.</text>
</comment>
<evidence type="ECO:0000256" key="7">
    <source>
        <dbReference type="RuleBase" id="RU003297"/>
    </source>
</evidence>
<evidence type="ECO:0000313" key="10">
    <source>
        <dbReference type="EMBL" id="AEO19671.1"/>
    </source>
</evidence>
<feature type="transmembrane region" description="Helical" evidence="7">
    <location>
        <begin position="307"/>
        <end position="326"/>
    </location>
</feature>
<evidence type="ECO:0000256" key="1">
    <source>
        <dbReference type="ARBA" id="ARBA00003257"/>
    </source>
</evidence>
<evidence type="ECO:0000256" key="5">
    <source>
        <dbReference type="ARBA" id="ARBA00022989"/>
    </source>
</evidence>
<evidence type="ECO:0000256" key="6">
    <source>
        <dbReference type="ARBA" id="ARBA00023136"/>
    </source>
</evidence>
<dbReference type="PANTHER" id="PTHR43507">
    <property type="entry name" value="NADH-UBIQUINONE OXIDOREDUCTASE CHAIN 4"/>
    <property type="match status" value="1"/>
</dbReference>
<dbReference type="GO" id="GO:0031966">
    <property type="term" value="C:mitochondrial membrane"/>
    <property type="evidence" value="ECO:0007669"/>
    <property type="project" value="UniProtKB-SubCell"/>
</dbReference>
<evidence type="ECO:0000256" key="3">
    <source>
        <dbReference type="ARBA" id="ARBA00009025"/>
    </source>
</evidence>
<keyword evidence="7" id="KW-0813">Transport</keyword>
<reference evidence="10" key="2">
    <citation type="journal article" date="2012" name="J. Gen. Appl. Microbiol.">
        <title>The mitochondrial genome of the white-rot fungus Flammulina velutipes.</title>
        <authorList>
            <person name="Yoon H."/>
            <person name="You Y.H."/>
            <person name="Woo J.R."/>
            <person name="Park Y.J."/>
            <person name="Kong W.S."/>
            <person name="Lee B.M."/>
            <person name="Kim J.G."/>
        </authorList>
    </citation>
    <scope>NUCLEOTIDE SEQUENCE</scope>
    <source>
        <strain evidence="10">4019-20</strain>
    </source>
</reference>
<dbReference type="GO" id="GO:0003954">
    <property type="term" value="F:NADH dehydrogenase activity"/>
    <property type="evidence" value="ECO:0007669"/>
    <property type="project" value="TreeGrafter"/>
</dbReference>
<evidence type="ECO:0000259" key="8">
    <source>
        <dbReference type="Pfam" id="PF00361"/>
    </source>
</evidence>
<dbReference type="EMBL" id="JN190940">
    <property type="protein sequence ID" value="AEO19671.1"/>
    <property type="molecule type" value="Genomic_DNA"/>
</dbReference>
<feature type="transmembrane region" description="Helical" evidence="7">
    <location>
        <begin position="107"/>
        <end position="132"/>
    </location>
</feature>
<keyword evidence="7" id="KW-0830">Ubiquinone</keyword>
<accession>M9MU52</accession>
<name>M9MU52_FLAVE</name>
<dbReference type="InterPro" id="IPR001750">
    <property type="entry name" value="ND/Mrp_TM"/>
</dbReference>
<keyword evidence="7" id="KW-0679">Respiratory chain</keyword>
<feature type="transmembrane region" description="Helical" evidence="7">
    <location>
        <begin position="275"/>
        <end position="295"/>
    </location>
</feature>
<feature type="transmembrane region" description="Helical" evidence="7">
    <location>
        <begin position="333"/>
        <end position="354"/>
    </location>
</feature>
<dbReference type="GeneID" id="15822020"/>
<feature type="domain" description="NADH:quinone oxidoreductase/Mrp antiporter transmembrane" evidence="8">
    <location>
        <begin position="162"/>
        <end position="447"/>
    </location>
</feature>
<comment type="catalytic activity">
    <reaction evidence="7">
        <text>a ubiquinone + NADH + 5 H(+)(in) = a ubiquinol + NAD(+) + 4 H(+)(out)</text>
        <dbReference type="Rhea" id="RHEA:29091"/>
        <dbReference type="Rhea" id="RHEA-COMP:9565"/>
        <dbReference type="Rhea" id="RHEA-COMP:9566"/>
        <dbReference type="ChEBI" id="CHEBI:15378"/>
        <dbReference type="ChEBI" id="CHEBI:16389"/>
        <dbReference type="ChEBI" id="CHEBI:17976"/>
        <dbReference type="ChEBI" id="CHEBI:57540"/>
        <dbReference type="ChEBI" id="CHEBI:57945"/>
        <dbReference type="EC" id="7.1.1.2"/>
    </reaction>
</comment>
<keyword evidence="7 10" id="KW-0496">Mitochondrion</keyword>
<dbReference type="NCBIfam" id="TIGR01972">
    <property type="entry name" value="NDH_I_M"/>
    <property type="match status" value="1"/>
</dbReference>
<keyword evidence="7" id="KW-0249">Electron transport</keyword>
<dbReference type="EMBL" id="JN190941">
    <property type="protein sequence ID" value="AEO19702.1"/>
    <property type="molecule type" value="Genomic_DNA"/>
</dbReference>
<keyword evidence="7" id="KW-0520">NAD</keyword>
<evidence type="ECO:0000256" key="4">
    <source>
        <dbReference type="ARBA" id="ARBA00022692"/>
    </source>
</evidence>
<organism evidence="10">
    <name type="scientific">Flammulina velutipes</name>
    <name type="common">Agaricus velutipes</name>
    <dbReference type="NCBI Taxonomy" id="38945"/>
    <lineage>
        <taxon>Eukaryota</taxon>
        <taxon>Fungi</taxon>
        <taxon>Dikarya</taxon>
        <taxon>Basidiomycota</taxon>
        <taxon>Agaricomycotina</taxon>
        <taxon>Agaricomycetes</taxon>
        <taxon>Agaricomycetidae</taxon>
        <taxon>Agaricales</taxon>
        <taxon>Marasmiineae</taxon>
        <taxon>Physalacriaceae</taxon>
        <taxon>Flammulina</taxon>
    </lineage>
</organism>
<feature type="transmembrane region" description="Helical" evidence="7">
    <location>
        <begin position="398"/>
        <end position="420"/>
    </location>
</feature>